<evidence type="ECO:0000256" key="1">
    <source>
        <dbReference type="ARBA" id="ARBA00004651"/>
    </source>
</evidence>
<feature type="domain" description="ABC transporter" evidence="13">
    <location>
        <begin position="435"/>
        <end position="669"/>
    </location>
</feature>
<dbReference type="InterPro" id="IPR011527">
    <property type="entry name" value="ABC1_TM_dom"/>
</dbReference>
<keyword evidence="5 15" id="KW-0067">ATP-binding</keyword>
<dbReference type="GO" id="GO:0005886">
    <property type="term" value="C:plasma membrane"/>
    <property type="evidence" value="ECO:0007669"/>
    <property type="project" value="UniProtKB-SubCell"/>
</dbReference>
<dbReference type="InterPro" id="IPR003439">
    <property type="entry name" value="ABC_transporter-like_ATP-bd"/>
</dbReference>
<dbReference type="InterPro" id="IPR036640">
    <property type="entry name" value="ABC1_TM_sf"/>
</dbReference>
<dbReference type="Proteomes" id="UP000824029">
    <property type="component" value="Unassembled WGS sequence"/>
</dbReference>
<feature type="transmembrane region" description="Helical" evidence="12">
    <location>
        <begin position="300"/>
        <end position="320"/>
    </location>
</feature>
<dbReference type="Pfam" id="PF00005">
    <property type="entry name" value="ABC_tran"/>
    <property type="match status" value="1"/>
</dbReference>
<evidence type="ECO:0000259" key="13">
    <source>
        <dbReference type="PROSITE" id="PS50893"/>
    </source>
</evidence>
<evidence type="ECO:0000313" key="15">
    <source>
        <dbReference type="EMBL" id="HIZ18653.1"/>
    </source>
</evidence>
<reference evidence="15" key="2">
    <citation type="submission" date="2021-04" db="EMBL/GenBank/DDBJ databases">
        <authorList>
            <person name="Gilroy R."/>
        </authorList>
    </citation>
    <scope>NUCLEOTIDE SEQUENCE</scope>
    <source>
        <strain evidence="15">ChiHecolR3B27-1887</strain>
    </source>
</reference>
<evidence type="ECO:0000256" key="7">
    <source>
        <dbReference type="ARBA" id="ARBA00023136"/>
    </source>
</evidence>
<evidence type="ECO:0000256" key="4">
    <source>
        <dbReference type="ARBA" id="ARBA00022741"/>
    </source>
</evidence>
<dbReference type="PROSITE" id="PS50929">
    <property type="entry name" value="ABC_TM1F"/>
    <property type="match status" value="1"/>
</dbReference>
<reference evidence="15" key="1">
    <citation type="journal article" date="2021" name="PeerJ">
        <title>Extensive microbial diversity within the chicken gut microbiome revealed by metagenomics and culture.</title>
        <authorList>
            <person name="Gilroy R."/>
            <person name="Ravi A."/>
            <person name="Getino M."/>
            <person name="Pursley I."/>
            <person name="Horton D.L."/>
            <person name="Alikhan N.F."/>
            <person name="Baker D."/>
            <person name="Gharbi K."/>
            <person name="Hall N."/>
            <person name="Watson M."/>
            <person name="Adriaenssens E.M."/>
            <person name="Foster-Nyarko E."/>
            <person name="Jarju S."/>
            <person name="Secka A."/>
            <person name="Antonio M."/>
            <person name="Oren A."/>
            <person name="Chaudhuri R.R."/>
            <person name="La Ragione R."/>
            <person name="Hildebrand F."/>
            <person name="Pallen M.J."/>
        </authorList>
    </citation>
    <scope>NUCLEOTIDE SEQUENCE</scope>
    <source>
        <strain evidence="15">ChiHecolR3B27-1887</strain>
    </source>
</reference>
<evidence type="ECO:0000256" key="10">
    <source>
        <dbReference type="ARBA" id="ARBA00071747"/>
    </source>
</evidence>
<comment type="subcellular location">
    <subcellularLocation>
        <location evidence="1">Cell membrane</location>
        <topology evidence="1">Multi-pass membrane protein</topology>
    </subcellularLocation>
</comment>
<dbReference type="EMBL" id="DXBZ01000115">
    <property type="protein sequence ID" value="HIZ18653.1"/>
    <property type="molecule type" value="Genomic_DNA"/>
</dbReference>
<feature type="transmembrane region" description="Helical" evidence="12">
    <location>
        <begin position="210"/>
        <end position="228"/>
    </location>
</feature>
<evidence type="ECO:0000256" key="9">
    <source>
        <dbReference type="ARBA" id="ARBA00061644"/>
    </source>
</evidence>
<feature type="transmembrane region" description="Helical" evidence="12">
    <location>
        <begin position="106"/>
        <end position="127"/>
    </location>
</feature>
<evidence type="ECO:0000313" key="16">
    <source>
        <dbReference type="Proteomes" id="UP000824029"/>
    </source>
</evidence>
<dbReference type="PROSITE" id="PS50893">
    <property type="entry name" value="ABC_TRANSPORTER_2"/>
    <property type="match status" value="1"/>
</dbReference>
<dbReference type="CDD" id="cd03254">
    <property type="entry name" value="ABCC_Glucan_exporter_like"/>
    <property type="match status" value="1"/>
</dbReference>
<dbReference type="InterPro" id="IPR027417">
    <property type="entry name" value="P-loop_NTPase"/>
</dbReference>
<gene>
    <name evidence="15" type="ORF">IAA22_06060</name>
</gene>
<keyword evidence="4" id="KW-0547">Nucleotide-binding</keyword>
<keyword evidence="7 12" id="KW-0472">Membrane</keyword>
<dbReference type="GO" id="GO:0140359">
    <property type="term" value="F:ABC-type transporter activity"/>
    <property type="evidence" value="ECO:0007669"/>
    <property type="project" value="InterPro"/>
</dbReference>
<comment type="caution">
    <text evidence="15">The sequence shown here is derived from an EMBL/GenBank/DDBJ whole genome shotgun (WGS) entry which is preliminary data.</text>
</comment>
<keyword evidence="3 12" id="KW-0812">Transmembrane</keyword>
<dbReference type="Pfam" id="PF00664">
    <property type="entry name" value="ABC_membrane"/>
    <property type="match status" value="1"/>
</dbReference>
<protein>
    <recommendedName>
        <fullName evidence="10">Fatty acid ABC transporter ATP-binding/permease protein</fullName>
    </recommendedName>
</protein>
<feature type="domain" description="ABC transmembrane type-1" evidence="14">
    <location>
        <begin position="68"/>
        <end position="365"/>
    </location>
</feature>
<dbReference type="GO" id="GO:0016887">
    <property type="term" value="F:ATP hydrolysis activity"/>
    <property type="evidence" value="ECO:0007669"/>
    <property type="project" value="InterPro"/>
</dbReference>
<dbReference type="SUPFAM" id="SSF52540">
    <property type="entry name" value="P-loop containing nucleoside triphosphate hydrolases"/>
    <property type="match status" value="1"/>
</dbReference>
<dbReference type="Gene3D" id="1.20.1560.10">
    <property type="entry name" value="ABC transporter type 1, transmembrane domain"/>
    <property type="match status" value="1"/>
</dbReference>
<evidence type="ECO:0000256" key="2">
    <source>
        <dbReference type="ARBA" id="ARBA00022448"/>
    </source>
</evidence>
<dbReference type="SMART" id="SM00382">
    <property type="entry name" value="AAA"/>
    <property type="match status" value="1"/>
</dbReference>
<dbReference type="PANTHER" id="PTHR24221:SF499">
    <property type="entry name" value="FATTY ACID ABC TRANSPORTER ATP-BINDING_PERMEASE PROTEIN"/>
    <property type="match status" value="1"/>
</dbReference>
<proteinExistence type="inferred from homology"/>
<dbReference type="PANTHER" id="PTHR24221">
    <property type="entry name" value="ATP-BINDING CASSETTE SUB-FAMILY B"/>
    <property type="match status" value="1"/>
</dbReference>
<organism evidence="15 16">
    <name type="scientific">Candidatus Olsenella stercoravium</name>
    <dbReference type="NCBI Taxonomy" id="2838713"/>
    <lineage>
        <taxon>Bacteria</taxon>
        <taxon>Bacillati</taxon>
        <taxon>Actinomycetota</taxon>
        <taxon>Coriobacteriia</taxon>
        <taxon>Coriobacteriales</taxon>
        <taxon>Atopobiaceae</taxon>
        <taxon>Olsenella</taxon>
    </lineage>
</organism>
<dbReference type="InterPro" id="IPR003593">
    <property type="entry name" value="AAA+_ATPase"/>
</dbReference>
<keyword evidence="6 12" id="KW-1133">Transmembrane helix</keyword>
<name>A0A9D2DKM7_9ACTN</name>
<dbReference type="AlphaFoldDB" id="A0A9D2DKM7"/>
<evidence type="ECO:0000256" key="11">
    <source>
        <dbReference type="SAM" id="MobiDB-lite"/>
    </source>
</evidence>
<evidence type="ECO:0000259" key="14">
    <source>
        <dbReference type="PROSITE" id="PS50929"/>
    </source>
</evidence>
<dbReference type="GO" id="GO:0005524">
    <property type="term" value="F:ATP binding"/>
    <property type="evidence" value="ECO:0007669"/>
    <property type="project" value="UniProtKB-KW"/>
</dbReference>
<dbReference type="SUPFAM" id="SSF90123">
    <property type="entry name" value="ABC transporter transmembrane region"/>
    <property type="match status" value="1"/>
</dbReference>
<evidence type="ECO:0000256" key="12">
    <source>
        <dbReference type="SAM" id="Phobius"/>
    </source>
</evidence>
<accession>A0A9D2DKM7</accession>
<dbReference type="FunFam" id="3.40.50.300:FF:000287">
    <property type="entry name" value="Multidrug ABC transporter ATP-binding protein"/>
    <property type="match status" value="1"/>
</dbReference>
<feature type="region of interest" description="Disordered" evidence="11">
    <location>
        <begin position="1"/>
        <end position="47"/>
    </location>
</feature>
<comment type="similarity">
    <text evidence="9">Belongs to the ABC transporter superfamily. Lipid exporter (TC 3.A.1.106) family.</text>
</comment>
<evidence type="ECO:0000256" key="6">
    <source>
        <dbReference type="ARBA" id="ARBA00022989"/>
    </source>
</evidence>
<evidence type="ECO:0000256" key="8">
    <source>
        <dbReference type="ARBA" id="ARBA00055053"/>
    </source>
</evidence>
<dbReference type="CDD" id="cd18547">
    <property type="entry name" value="ABC_6TM_Tm288_like"/>
    <property type="match status" value="1"/>
</dbReference>
<dbReference type="Gene3D" id="3.40.50.300">
    <property type="entry name" value="P-loop containing nucleotide triphosphate hydrolases"/>
    <property type="match status" value="1"/>
</dbReference>
<comment type="function">
    <text evidence="8">ABC transporter involved in fatty acid import. Transmembrane domains (TMD) form a pore in the membrane and the ATP-binding domain (NBD) is responsible for energy generation.</text>
</comment>
<evidence type="ECO:0000256" key="3">
    <source>
        <dbReference type="ARBA" id="ARBA00022692"/>
    </source>
</evidence>
<evidence type="ECO:0000256" key="5">
    <source>
        <dbReference type="ARBA" id="ARBA00022840"/>
    </source>
</evidence>
<sequence>MAARNNSAESILKNVTGSNQPTEPESEPERQNVAGRQVAKPQRRGGRGKTLGRLIKTLFSFYPKMLPLVILCIVVSAVLSALPATFMQRTLEIVTANWESGDWESVSGQVGSLVLTLVGIYVVSLILNFTWTRAMAIITQGSLEKFRERLFGHMQDLPISYFDQHQRGDIMSHYTNDIDALRQMIGQSLPNITLTFVTCCSVVAVMVYYSVWMCLVIVVGVLFMAYMTKQLGGRSARNFVAQQKEIGIVEGHVEEVMNGQRVVKVFCHEEAAQEDFDVRNRRLFEASRAANMYTNTLGPILMNLGNLLYVIVALVGGVFIECGVPNLSISGLPFSIAVTVPFLNMTKQFAGQIGQISQQINSVVMGLAGAERIFELMDEPVEHDEGYVELVACTIDRDGNVRECDRRSGDWAGQWAWRHPHGNGSLTYTPLAGDVRLFDVDFAYRPGHTVLHDVSVWAKPGQKVAFVGATGAGKTTITNLINRFYDIADGKIRYDGININKIKKPDLRRSLGVVLQDVNLFTGTVMDNIRFGRLDASDEECMAAARLVGADGFIKRLPEGYNTMLTDNGSNLSQGQRQLLSITRCAVADPPVMILDEATSSIDTHTEEIVQRGMDALMTGRTTFVIAHRLSTVRNSDAIIVLDHGRIIERGTHDELIAKRGTYYQLYTGAFELE</sequence>
<keyword evidence="2" id="KW-0813">Transport</keyword>
<feature type="transmembrane region" description="Helical" evidence="12">
    <location>
        <begin position="65"/>
        <end position="86"/>
    </location>
</feature>
<dbReference type="InterPro" id="IPR039421">
    <property type="entry name" value="Type_1_exporter"/>
</dbReference>
<feature type="compositionally biased region" description="Polar residues" evidence="11">
    <location>
        <begin position="1"/>
        <end position="23"/>
    </location>
</feature>